<dbReference type="AlphaFoldDB" id="B1VNC3"/>
<dbReference type="Proteomes" id="UP000001685">
    <property type="component" value="Chromosome"/>
</dbReference>
<evidence type="ECO:0000313" key="2">
    <source>
        <dbReference type="EMBL" id="BAG23849.1"/>
    </source>
</evidence>
<dbReference type="KEGG" id="sgr:SGR_117t"/>
<dbReference type="EMBL" id="AP009493">
    <property type="protein sequence ID" value="BAG23849.1"/>
    <property type="molecule type" value="Genomic_DNA"/>
</dbReference>
<dbReference type="RefSeq" id="WP_012377533.1">
    <property type="nucleotide sequence ID" value="NC_010572.1"/>
</dbReference>
<reference evidence="1" key="3">
    <citation type="journal article" date="2008" name="J. Biol. Chem.">
        <title>Phenolic lipids synthesized by type III polyketide synthase confer penicillin resistance on Streptomyces griseus.</title>
        <authorList>
            <person name="Funabashi M."/>
            <person name="Funa N."/>
            <person name="Horinouchi S."/>
        </authorList>
    </citation>
    <scope>NUCLEOTIDE SEQUENCE</scope>
    <source>
        <strain evidence="1">NBRC 13350</strain>
    </source>
</reference>
<proteinExistence type="predicted"/>
<reference evidence="1" key="2">
    <citation type="journal article" date="2008" name="J. Bacteriol.">
        <title>The genome sequence of the streptomycin-producing microorganism Streptomyces griseus IFO 13350.</title>
        <authorList>
            <person name="Ohnishi Y."/>
            <person name="Ishikawa J."/>
            <person name="Hara H."/>
            <person name="Suzuki H."/>
            <person name="Ikenoya M."/>
            <person name="Ikeda H."/>
            <person name="Yamashita A."/>
            <person name="Hattori M."/>
            <person name="Horinouchi S."/>
        </authorList>
    </citation>
    <scope>NUCLEOTIDE SEQUENCE</scope>
    <source>
        <strain evidence="1">NBRC 13350</strain>
    </source>
</reference>
<dbReference type="HOGENOM" id="CLU_1795374_0_0_11"/>
<dbReference type="EMBL" id="AP009493">
    <property type="protein sequence ID" value="BAG16946.1"/>
    <property type="molecule type" value="Genomic_DNA"/>
</dbReference>
<sequence>MKARTGSAVRVDPWAVCDWVVWKLEVDDPEQRISESYHEAGMGLLLAADSRETMVGFASRLGCVYEGCKDDGSYGSDNDSCYAWWIRVPQAAHTQRTARGWPLVVEECRQQLDRMFADGHHWHGWVDEGRTRALSTGEMMPPLL</sequence>
<dbReference type="PATRIC" id="fig|455632.4.peg.7198"/>
<dbReference type="KEGG" id="sgr:SGR_7022t"/>
<name>B1VNC3_STRGG</name>
<evidence type="ECO:0000313" key="1">
    <source>
        <dbReference type="EMBL" id="BAG16946.1"/>
    </source>
</evidence>
<reference evidence="3" key="1">
    <citation type="journal article" date="2008" name="J. Bacteriol.">
        <title>Genome sequence of the streptomycin-producing microorganism Streptomyces griseus IFO 13350.</title>
        <authorList>
            <person name="Ohnishi Y."/>
            <person name="Ishikawa J."/>
            <person name="Hara H."/>
            <person name="Suzuki H."/>
            <person name="Ikenoya M."/>
            <person name="Ikeda H."/>
            <person name="Yamashita A."/>
            <person name="Hattori M."/>
            <person name="Horinouchi S."/>
        </authorList>
    </citation>
    <scope>NUCLEOTIDE SEQUENCE [LARGE SCALE GENOMIC DNA]</scope>
    <source>
        <strain evidence="3">JCM 4626 / NBRC 13350</strain>
    </source>
</reference>
<organism evidence="1 3">
    <name type="scientific">Streptomyces griseus subsp. griseus (strain JCM 4626 / CBS 651.72 / NBRC 13350 / KCC S-0626 / ISP 5235)</name>
    <dbReference type="NCBI Taxonomy" id="455632"/>
    <lineage>
        <taxon>Bacteria</taxon>
        <taxon>Bacillati</taxon>
        <taxon>Actinomycetota</taxon>
        <taxon>Actinomycetes</taxon>
        <taxon>Kitasatosporales</taxon>
        <taxon>Streptomycetaceae</taxon>
        <taxon>Streptomyces</taxon>
    </lineage>
</organism>
<protein>
    <submittedName>
        <fullName evidence="1">Uncharacterized protein</fullName>
    </submittedName>
</protein>
<evidence type="ECO:0000313" key="3">
    <source>
        <dbReference type="Proteomes" id="UP000001685"/>
    </source>
</evidence>
<gene>
    <name evidence="1" type="ordered locus">SGR_117t</name>
    <name evidence="2" type="ordered locus">SGR_7022t</name>
</gene>
<dbReference type="eggNOG" id="ENOG5031WVZ">
    <property type="taxonomic scope" value="Bacteria"/>
</dbReference>
<reference evidence="1" key="4">
    <citation type="journal article" date="2008" name="Microbiology">
        <title>Conditionally positive effect of the TetR-family transcriptional regulator AtrA on streptomycin production by Streptomyces griseus.</title>
        <authorList>
            <person name="Hirano S."/>
            <person name="Tanaka K."/>
            <person name="Ohnishi Y."/>
            <person name="Horinouchi S."/>
        </authorList>
    </citation>
    <scope>NUCLEOTIDE SEQUENCE</scope>
    <source>
        <strain evidence="1">NBRC 13350</strain>
    </source>
</reference>
<accession>B1VNC3</accession>